<reference evidence="10 11" key="1">
    <citation type="journal article" date="2018" name="Int. J. Syst. Evol. Microbiol.">
        <title>Glycomyces paridis sp. nov., isolated from the medicinal plant Paris polyphylla.</title>
        <authorList>
            <person name="Fang X.M."/>
            <person name="Bai J.L."/>
            <person name="Su J."/>
            <person name="Zhao L.L."/>
            <person name="Liu H.Y."/>
            <person name="Ma B.P."/>
            <person name="Zhang Y.Q."/>
            <person name="Yu L.Y."/>
        </authorList>
    </citation>
    <scope>NUCLEOTIDE SEQUENCE [LARGE SCALE GENOMIC DNA]</scope>
    <source>
        <strain evidence="10 11">CPCC 204357</strain>
    </source>
</reference>
<dbReference type="GO" id="GO:0006508">
    <property type="term" value="P:proteolysis"/>
    <property type="evidence" value="ECO:0007669"/>
    <property type="project" value="UniProtKB-KW"/>
</dbReference>
<dbReference type="Proteomes" id="UP000305792">
    <property type="component" value="Unassembled WGS sequence"/>
</dbReference>
<dbReference type="PANTHER" id="PTHR11705">
    <property type="entry name" value="PROTEASE FAMILY M14 CARBOXYPEPTIDASE A,B"/>
    <property type="match status" value="1"/>
</dbReference>
<sequence length="450" mass="47271">MHLKRRLATAGIALGVMAAATATAALGAKADPATADPAASDSTASDPVTWAVEDLTAAELAELQRLGFDIADQHGDQTHILGDAAVADALRALGHEPTFYDTVYKEHAPSALQEGTYYGGYRTVEAVEAHLDEVAAAHPDLVRLHDVGDSWLKTQGEGGHDLLALCVTKIADGDCETDPGSAKPRFSLIAQIHAREIATGEIALRWIDDLVTSYGADPEVTALLDTTEVWVVPIANPDGADIVASGGDDPVLQRKNANDSDGNCGDAFGIDLNRNSSFAWGDDATYPCAETYQGVSPASEPETAAVEDWLRALHPDQRGDDPADPAPDDARDVFLTLHSYGEYIIVPWGYTADPAPNDAALRDLGAAMAESNGYFVGTNDDTVGYGTSGTTDDFAYGELGVAAFTFEIGPDFGDCGGFFPAYTCIDASLWPENRGALMTAAQAAAAPYAD</sequence>
<evidence type="ECO:0000256" key="3">
    <source>
        <dbReference type="ARBA" id="ARBA00022670"/>
    </source>
</evidence>
<evidence type="ECO:0000313" key="10">
    <source>
        <dbReference type="EMBL" id="THV26031.1"/>
    </source>
</evidence>
<evidence type="ECO:0000259" key="9">
    <source>
        <dbReference type="PROSITE" id="PS52035"/>
    </source>
</evidence>
<comment type="caution">
    <text evidence="10">The sequence shown here is derived from an EMBL/GenBank/DDBJ whole genome shotgun (WGS) entry which is preliminary data.</text>
</comment>
<dbReference type="PANTHER" id="PTHR11705:SF143">
    <property type="entry name" value="SLL0236 PROTEIN"/>
    <property type="match status" value="1"/>
</dbReference>
<dbReference type="InterPro" id="IPR000834">
    <property type="entry name" value="Peptidase_M14"/>
</dbReference>
<keyword evidence="4" id="KW-0378">Hydrolase</keyword>
<dbReference type="GO" id="GO:0008270">
    <property type="term" value="F:zinc ion binding"/>
    <property type="evidence" value="ECO:0007669"/>
    <property type="project" value="InterPro"/>
</dbReference>
<evidence type="ECO:0000256" key="7">
    <source>
        <dbReference type="PROSITE-ProRule" id="PRU01379"/>
    </source>
</evidence>
<dbReference type="GO" id="GO:0005615">
    <property type="term" value="C:extracellular space"/>
    <property type="evidence" value="ECO:0007669"/>
    <property type="project" value="TreeGrafter"/>
</dbReference>
<evidence type="ECO:0000256" key="6">
    <source>
        <dbReference type="ARBA" id="ARBA00023049"/>
    </source>
</evidence>
<name>A0A4S8P8N8_9ACTN</name>
<dbReference type="AlphaFoldDB" id="A0A4S8P8N8"/>
<protein>
    <submittedName>
        <fullName evidence="10">Peptidase M14</fullName>
    </submittedName>
</protein>
<proteinExistence type="inferred from homology"/>
<gene>
    <name evidence="10" type="ORF">E9998_20085</name>
</gene>
<evidence type="ECO:0000256" key="8">
    <source>
        <dbReference type="SAM" id="SignalP"/>
    </source>
</evidence>
<dbReference type="PROSITE" id="PS52035">
    <property type="entry name" value="PEPTIDASE_M14"/>
    <property type="match status" value="1"/>
</dbReference>
<dbReference type="SMART" id="SM00631">
    <property type="entry name" value="Zn_pept"/>
    <property type="match status" value="1"/>
</dbReference>
<keyword evidence="6" id="KW-0482">Metalloprotease</keyword>
<evidence type="ECO:0000256" key="1">
    <source>
        <dbReference type="ARBA" id="ARBA00001947"/>
    </source>
</evidence>
<evidence type="ECO:0000256" key="5">
    <source>
        <dbReference type="ARBA" id="ARBA00022833"/>
    </source>
</evidence>
<dbReference type="GO" id="GO:0004181">
    <property type="term" value="F:metallocarboxypeptidase activity"/>
    <property type="evidence" value="ECO:0007669"/>
    <property type="project" value="InterPro"/>
</dbReference>
<dbReference type="Gene3D" id="3.40.630.10">
    <property type="entry name" value="Zn peptidases"/>
    <property type="match status" value="1"/>
</dbReference>
<feature type="signal peptide" evidence="8">
    <location>
        <begin position="1"/>
        <end position="24"/>
    </location>
</feature>
<keyword evidence="8" id="KW-0732">Signal</keyword>
<dbReference type="RefSeq" id="WP_136531479.1">
    <property type="nucleotide sequence ID" value="NZ_STGX01000016.1"/>
</dbReference>
<evidence type="ECO:0000256" key="4">
    <source>
        <dbReference type="ARBA" id="ARBA00022801"/>
    </source>
</evidence>
<keyword evidence="3" id="KW-0645">Protease</keyword>
<evidence type="ECO:0000256" key="2">
    <source>
        <dbReference type="ARBA" id="ARBA00005988"/>
    </source>
</evidence>
<dbReference type="EMBL" id="STGX01000016">
    <property type="protein sequence ID" value="THV26031.1"/>
    <property type="molecule type" value="Genomic_DNA"/>
</dbReference>
<comment type="cofactor">
    <cofactor evidence="1">
        <name>Zn(2+)</name>
        <dbReference type="ChEBI" id="CHEBI:29105"/>
    </cofactor>
</comment>
<organism evidence="10 11">
    <name type="scientific">Glycomyces paridis</name>
    <dbReference type="NCBI Taxonomy" id="2126555"/>
    <lineage>
        <taxon>Bacteria</taxon>
        <taxon>Bacillati</taxon>
        <taxon>Actinomycetota</taxon>
        <taxon>Actinomycetes</taxon>
        <taxon>Glycomycetales</taxon>
        <taxon>Glycomycetaceae</taxon>
        <taxon>Glycomyces</taxon>
    </lineage>
</organism>
<evidence type="ECO:0000313" key="11">
    <source>
        <dbReference type="Proteomes" id="UP000305792"/>
    </source>
</evidence>
<feature type="domain" description="Peptidase M14" evidence="9">
    <location>
        <begin position="120"/>
        <end position="443"/>
    </location>
</feature>
<feature type="chain" id="PRO_5038786946" evidence="8">
    <location>
        <begin position="25"/>
        <end position="450"/>
    </location>
</feature>
<keyword evidence="11" id="KW-1185">Reference proteome</keyword>
<feature type="active site" description="Proton donor/acceptor" evidence="7">
    <location>
        <position position="407"/>
    </location>
</feature>
<accession>A0A4S8P8N8</accession>
<dbReference type="SUPFAM" id="SSF53187">
    <property type="entry name" value="Zn-dependent exopeptidases"/>
    <property type="match status" value="1"/>
</dbReference>
<comment type="similarity">
    <text evidence="2 7">Belongs to the peptidase M14 family.</text>
</comment>
<dbReference type="OrthoDB" id="5240362at2"/>
<keyword evidence="5" id="KW-0862">Zinc</keyword>
<dbReference type="Pfam" id="PF00246">
    <property type="entry name" value="Peptidase_M14"/>
    <property type="match status" value="1"/>
</dbReference>